<dbReference type="AlphaFoldDB" id="A0A8J5K4R1"/>
<evidence type="ECO:0000313" key="4">
    <source>
        <dbReference type="Proteomes" id="UP000747542"/>
    </source>
</evidence>
<gene>
    <name evidence="3" type="ORF">Hamer_G005311</name>
</gene>
<proteinExistence type="predicted"/>
<dbReference type="EMBL" id="JAHLQT010021845">
    <property type="protein sequence ID" value="KAG7167005.1"/>
    <property type="molecule type" value="Genomic_DNA"/>
</dbReference>
<evidence type="ECO:0000313" key="3">
    <source>
        <dbReference type="EMBL" id="KAG7167005.1"/>
    </source>
</evidence>
<keyword evidence="2" id="KW-0732">Signal</keyword>
<feature type="chain" id="PRO_5035187380" evidence="2">
    <location>
        <begin position="19"/>
        <end position="195"/>
    </location>
</feature>
<dbReference type="OrthoDB" id="6352592at2759"/>
<keyword evidence="4" id="KW-1185">Reference proteome</keyword>
<organism evidence="3 4">
    <name type="scientific">Homarus americanus</name>
    <name type="common">American lobster</name>
    <dbReference type="NCBI Taxonomy" id="6706"/>
    <lineage>
        <taxon>Eukaryota</taxon>
        <taxon>Metazoa</taxon>
        <taxon>Ecdysozoa</taxon>
        <taxon>Arthropoda</taxon>
        <taxon>Crustacea</taxon>
        <taxon>Multicrustacea</taxon>
        <taxon>Malacostraca</taxon>
        <taxon>Eumalacostraca</taxon>
        <taxon>Eucarida</taxon>
        <taxon>Decapoda</taxon>
        <taxon>Pleocyemata</taxon>
        <taxon>Astacidea</taxon>
        <taxon>Nephropoidea</taxon>
        <taxon>Nephropidae</taxon>
        <taxon>Homarus</taxon>
    </lineage>
</organism>
<feature type="signal peptide" evidence="2">
    <location>
        <begin position="1"/>
        <end position="18"/>
    </location>
</feature>
<accession>A0A8J5K4R1</accession>
<reference evidence="3" key="1">
    <citation type="journal article" date="2021" name="Sci. Adv.">
        <title>The American lobster genome reveals insights on longevity, neural, and immune adaptations.</title>
        <authorList>
            <person name="Polinski J.M."/>
            <person name="Zimin A.V."/>
            <person name="Clark K.F."/>
            <person name="Kohn A.B."/>
            <person name="Sadowski N."/>
            <person name="Timp W."/>
            <person name="Ptitsyn A."/>
            <person name="Khanna P."/>
            <person name="Romanova D.Y."/>
            <person name="Williams P."/>
            <person name="Greenwood S.J."/>
            <person name="Moroz L.L."/>
            <person name="Walt D.R."/>
            <person name="Bodnar A.G."/>
        </authorList>
    </citation>
    <scope>NUCLEOTIDE SEQUENCE</scope>
    <source>
        <strain evidence="3">GMGI-L3</strain>
    </source>
</reference>
<evidence type="ECO:0000256" key="2">
    <source>
        <dbReference type="SAM" id="SignalP"/>
    </source>
</evidence>
<protein>
    <submittedName>
        <fullName evidence="3">Uncharacterized protein</fullName>
    </submittedName>
</protein>
<dbReference type="Proteomes" id="UP000747542">
    <property type="component" value="Unassembled WGS sequence"/>
</dbReference>
<sequence>MKLQILLGVVMCVYTASAMPQTYEALGVLQPSTRDLGPYDNMVAATIDILPEIAQVFEQITSDPARSNNFDSGFVERVILAFLPISRKVMEAMAKAEGKSVQQEDLDRLARAEAIMPSILAFIEKLRTTDFYGIGEDFSGSAGSSGLGVSKGGSEPTAAATTRLTKTSKTNNLSASIVRMPNGGTHFINHPRSQQ</sequence>
<feature type="region of interest" description="Disordered" evidence="1">
    <location>
        <begin position="144"/>
        <end position="166"/>
    </location>
</feature>
<name>A0A8J5K4R1_HOMAM</name>
<comment type="caution">
    <text evidence="3">The sequence shown here is derived from an EMBL/GenBank/DDBJ whole genome shotgun (WGS) entry which is preliminary data.</text>
</comment>
<evidence type="ECO:0000256" key="1">
    <source>
        <dbReference type="SAM" id="MobiDB-lite"/>
    </source>
</evidence>